<organism evidence="1 2">
    <name type="scientific">Bigelowiella natans</name>
    <name type="common">Pedinomonas minutissima</name>
    <name type="synonym">Chlorarachnion sp. (strain CCMP621)</name>
    <dbReference type="NCBI Taxonomy" id="227086"/>
    <lineage>
        <taxon>Eukaryota</taxon>
        <taxon>Sar</taxon>
        <taxon>Rhizaria</taxon>
        <taxon>Cercozoa</taxon>
        <taxon>Chlorarachniophyceae</taxon>
        <taxon>Bigelowiella</taxon>
    </lineage>
</organism>
<protein>
    <submittedName>
        <fullName evidence="1">Uncharacterized protein</fullName>
    </submittedName>
</protein>
<reference evidence="1 2" key="1">
    <citation type="journal article" date="2006" name="Proc. Natl. Acad. Sci. U.S.A.">
        <title>Complete nucleotide sequence of the chlorarachniophyte nucleomorph: nature's smallest nucleus.</title>
        <authorList>
            <person name="Gilson P.R."/>
            <person name="Su V."/>
            <person name="Slamovits C.H."/>
            <person name="Reith M.E."/>
            <person name="Keeling P.J."/>
            <person name="McFadden G.I."/>
        </authorList>
    </citation>
    <scope>NUCLEOTIDE SEQUENCE [LARGE SCALE GENOMIC DNA]</scope>
    <source>
        <strain evidence="2">CCMP621</strain>
    </source>
</reference>
<keyword evidence="1" id="KW-0542">Nucleomorph</keyword>
<dbReference type="RefSeq" id="XP_001712838.1">
    <property type="nucleotide sequence ID" value="XM_001712786.1"/>
</dbReference>
<dbReference type="AlphaFoldDB" id="Q3LWD9"/>
<dbReference type="EMBL" id="DQ158856">
    <property type="protein sequence ID" value="ABA27226.1"/>
    <property type="molecule type" value="Genomic_DNA"/>
</dbReference>
<dbReference type="Proteomes" id="UP000243425">
    <property type="component" value="Nucleomorph 1"/>
</dbReference>
<sequence length="192" mass="23160">MLDIVLFKYILFFISLPKDIKLFLTKKKYLKSFLYNLLINKLYFSKIYVKQNGIFFEKINSSGSINRFFIPYKLNLKQLNSQLFIKYLDPKIFKFLKFNSLINSNKKGFRISSFSYQDSIFVSLNFPELIINLITRLLKNNKINKYNIKKELEFLETIRYQLAGKFCYNGYFPYREYLSVSDFLFKYNVCFS</sequence>
<dbReference type="GeneID" id="5788445"/>
<evidence type="ECO:0000313" key="1">
    <source>
        <dbReference type="EMBL" id="ABA27226.1"/>
    </source>
</evidence>
<name>Q3LWD9_BIGNA</name>
<geneLocation type="nucleomorph" evidence="1"/>
<proteinExistence type="predicted"/>
<evidence type="ECO:0000313" key="2">
    <source>
        <dbReference type="Proteomes" id="UP000243425"/>
    </source>
</evidence>
<accession>Q3LWD9</accession>